<comment type="cofactor">
    <cofactor evidence="1">
        <name>pyridoxal 5'-phosphate</name>
        <dbReference type="ChEBI" id="CHEBI:597326"/>
    </cofactor>
</comment>
<feature type="domain" description="Aminotransferase class I/classII large" evidence="7">
    <location>
        <begin position="40"/>
        <end position="379"/>
    </location>
</feature>
<keyword evidence="9" id="KW-1185">Reference proteome</keyword>
<comment type="similarity">
    <text evidence="2">Belongs to the class-I pyridoxal-phosphate-dependent aminotransferase family.</text>
</comment>
<dbReference type="HOGENOM" id="CLU_017584_0_6_9"/>
<evidence type="ECO:0000259" key="7">
    <source>
        <dbReference type="Pfam" id="PF00155"/>
    </source>
</evidence>
<keyword evidence="5" id="KW-0808">Transferase</keyword>
<dbReference type="InterPro" id="IPR004839">
    <property type="entry name" value="Aminotransferase_I/II_large"/>
</dbReference>
<evidence type="ECO:0000256" key="3">
    <source>
        <dbReference type="ARBA" id="ARBA00011738"/>
    </source>
</evidence>
<dbReference type="Pfam" id="PF00155">
    <property type="entry name" value="Aminotran_1_2"/>
    <property type="match status" value="1"/>
</dbReference>
<dbReference type="Gene3D" id="3.40.640.10">
    <property type="entry name" value="Type I PLP-dependent aspartate aminotransferase-like (Major domain)"/>
    <property type="match status" value="1"/>
</dbReference>
<dbReference type="PATRIC" id="fig|701521.8.peg.1484"/>
<dbReference type="GO" id="GO:1901605">
    <property type="term" value="P:alpha-amino acid metabolic process"/>
    <property type="evidence" value="ECO:0007669"/>
    <property type="project" value="TreeGrafter"/>
</dbReference>
<dbReference type="SUPFAM" id="SSF53383">
    <property type="entry name" value="PLP-dependent transferases"/>
    <property type="match status" value="1"/>
</dbReference>
<name>G8PAL2_PEDCP</name>
<keyword evidence="6" id="KW-0663">Pyridoxal phosphate</keyword>
<organism evidence="8 9">
    <name type="scientific">Pediococcus claussenii (strain ATCC BAA-344 / DSM 14800 / JCM 18046 / KCTC 3811 / LMG 21948 / P06)</name>
    <dbReference type="NCBI Taxonomy" id="701521"/>
    <lineage>
        <taxon>Bacteria</taxon>
        <taxon>Bacillati</taxon>
        <taxon>Bacillota</taxon>
        <taxon>Bacilli</taxon>
        <taxon>Lactobacillales</taxon>
        <taxon>Lactobacillaceae</taxon>
        <taxon>Pediococcus</taxon>
    </lineage>
</organism>
<dbReference type="STRING" id="701521.PECL_1583"/>
<dbReference type="eggNOG" id="COG1167">
    <property type="taxonomic scope" value="Bacteria"/>
</dbReference>
<dbReference type="InterPro" id="IPR015424">
    <property type="entry name" value="PyrdxlP-dep_Trfase"/>
</dbReference>
<evidence type="ECO:0000256" key="4">
    <source>
        <dbReference type="ARBA" id="ARBA00022576"/>
    </source>
</evidence>
<dbReference type="KEGG" id="pce:PECL_1583"/>
<comment type="subunit">
    <text evidence="3">Homodimer.</text>
</comment>
<dbReference type="InterPro" id="IPR015422">
    <property type="entry name" value="PyrdxlP-dep_Trfase_small"/>
</dbReference>
<dbReference type="Gene3D" id="3.90.1150.10">
    <property type="entry name" value="Aspartate Aminotransferase, domain 1"/>
    <property type="match status" value="1"/>
</dbReference>
<evidence type="ECO:0000256" key="5">
    <source>
        <dbReference type="ARBA" id="ARBA00022679"/>
    </source>
</evidence>
<dbReference type="AlphaFoldDB" id="G8PAL2"/>
<proteinExistence type="inferred from homology"/>
<evidence type="ECO:0000313" key="8">
    <source>
        <dbReference type="EMBL" id="AEV95801.1"/>
    </source>
</evidence>
<reference evidence="8 9" key="1">
    <citation type="journal article" date="2012" name="J. Bacteriol.">
        <title>Complete Genome Sequence of the Beer Spoilage Organism Pediococcus claussenii ATCC BAA-344T.</title>
        <authorList>
            <person name="Pittet V."/>
            <person name="Abegunde T."/>
            <person name="Marfleet T."/>
            <person name="Haakensen M."/>
            <person name="Morrow K."/>
            <person name="Jayaprakash T."/>
            <person name="Schroeder K."/>
            <person name="Trost B."/>
            <person name="Byrns S."/>
            <person name="Bergsveinson J."/>
            <person name="Kusalik A."/>
            <person name="Ziola B."/>
        </authorList>
    </citation>
    <scope>NUCLEOTIDE SEQUENCE [LARGE SCALE GENOMIC DNA]</scope>
    <source>
        <strain evidence="8 9">ATCC BAA-344</strain>
    </source>
</reference>
<dbReference type="InterPro" id="IPR015421">
    <property type="entry name" value="PyrdxlP-dep_Trfase_major"/>
</dbReference>
<sequence>MKLANRTKKTSNSGLDEIFAASGPGVISFAGGYPDQQLFPKQELEKAFSSSFQSSNSNLLQYNSSLGYLPLRDKLAQRLQDDGIVVNADSIMLTQGAQQGIDLAARLLLDKGDGIVVEAPTYLGALAAFDVYEPTYYEVSMDNDGMNIEALRKVLMSHQVKMIYTVPDFQNPTGTVMSLEKRKALIKLANDYDVVILEDGPYRNLRYKGESLPPIKHFDTQGRVIFLGSFSKILAPGLRLGWLTAGPELFSGLVALKGGSDVESSNLTMASVNVYLEENDLDEHIATVRSTYKRRKDVMIESLQHFLPSGVSYTNPDGGFFLWLTMPAGFDSTEFLKNNLIPNKVSFVPSANLMPSKKLKNAARLSFSNVSEEDIRSGIQTMSQLLSAKLISMKGIKKHVKQ</sequence>
<evidence type="ECO:0000256" key="1">
    <source>
        <dbReference type="ARBA" id="ARBA00001933"/>
    </source>
</evidence>
<dbReference type="CDD" id="cd00609">
    <property type="entry name" value="AAT_like"/>
    <property type="match status" value="1"/>
</dbReference>
<protein>
    <submittedName>
        <fullName evidence="8">Multiple substrate aminotransferase</fullName>
    </submittedName>
</protein>
<dbReference type="InterPro" id="IPR050859">
    <property type="entry name" value="Class-I_PLP-dep_aminotransf"/>
</dbReference>
<evidence type="ECO:0000256" key="2">
    <source>
        <dbReference type="ARBA" id="ARBA00007441"/>
    </source>
</evidence>
<accession>G8PAL2</accession>
<dbReference type="RefSeq" id="WP_014215995.1">
    <property type="nucleotide sequence ID" value="NC_016605.1"/>
</dbReference>
<dbReference type="PANTHER" id="PTHR42790:SF19">
    <property type="entry name" value="KYNURENINE_ALPHA-AMINOADIPATE AMINOTRANSFERASE, MITOCHONDRIAL"/>
    <property type="match status" value="1"/>
</dbReference>
<dbReference type="GO" id="GO:0030170">
    <property type="term" value="F:pyridoxal phosphate binding"/>
    <property type="evidence" value="ECO:0007669"/>
    <property type="project" value="InterPro"/>
</dbReference>
<keyword evidence="4 8" id="KW-0032">Aminotransferase</keyword>
<evidence type="ECO:0000256" key="6">
    <source>
        <dbReference type="ARBA" id="ARBA00022898"/>
    </source>
</evidence>
<dbReference type="PANTHER" id="PTHR42790">
    <property type="entry name" value="AMINOTRANSFERASE"/>
    <property type="match status" value="1"/>
</dbReference>
<gene>
    <name evidence="8" type="ordered locus">PECL_1583</name>
</gene>
<dbReference type="Proteomes" id="UP000005444">
    <property type="component" value="Chromosome"/>
</dbReference>
<dbReference type="FunFam" id="3.40.640.10:FF:000053">
    <property type="entry name" value="Aminotransferase, class I"/>
    <property type="match status" value="1"/>
</dbReference>
<evidence type="ECO:0000313" key="9">
    <source>
        <dbReference type="Proteomes" id="UP000005444"/>
    </source>
</evidence>
<dbReference type="EMBL" id="CP003137">
    <property type="protein sequence ID" value="AEV95801.1"/>
    <property type="molecule type" value="Genomic_DNA"/>
</dbReference>
<dbReference type="GO" id="GO:0008483">
    <property type="term" value="F:transaminase activity"/>
    <property type="evidence" value="ECO:0007669"/>
    <property type="project" value="UniProtKB-KW"/>
</dbReference>